<dbReference type="GO" id="GO:0043565">
    <property type="term" value="F:sequence-specific DNA binding"/>
    <property type="evidence" value="ECO:0007669"/>
    <property type="project" value="TreeGrafter"/>
</dbReference>
<accession>A0AA40TWV7</accession>
<dbReference type="EMBL" id="LJRO01000058">
    <property type="protein sequence ID" value="KPZ06519.1"/>
    <property type="molecule type" value="Genomic_DNA"/>
</dbReference>
<dbReference type="AlphaFoldDB" id="A0AA40TWV7"/>
<name>A0AA40TWV7_9PSED</name>
<dbReference type="CDD" id="cd08479">
    <property type="entry name" value="PBP2_CrgA_like_9"/>
    <property type="match status" value="1"/>
</dbReference>
<dbReference type="Gene3D" id="1.10.10.10">
    <property type="entry name" value="Winged helix-like DNA-binding domain superfamily/Winged helix DNA-binding domain"/>
    <property type="match status" value="1"/>
</dbReference>
<dbReference type="Proteomes" id="UP000050523">
    <property type="component" value="Unassembled WGS sequence"/>
</dbReference>
<dbReference type="Pfam" id="PF03466">
    <property type="entry name" value="LysR_substrate"/>
    <property type="match status" value="1"/>
</dbReference>
<dbReference type="InterPro" id="IPR058163">
    <property type="entry name" value="LysR-type_TF_proteobact-type"/>
</dbReference>
<dbReference type="SUPFAM" id="SSF46785">
    <property type="entry name" value="Winged helix' DNA-binding domain"/>
    <property type="match status" value="1"/>
</dbReference>
<sequence>MEKTRIVNYPNLDDLNVFIHVARRSSFVGAANELGMSPAYVSKRVKLLEQSMGVVLLHRSTRQVSITEDGERVYEWARGILESVQQMGDEVAALHGEPSGLLRVVSSQGFGRRFVAPALSELAARYPKLDIRLDIQDRLVDLIEEGVDLDIRVGNEIAPHLRARHLATNWRVLCASPAYLQQRGVPLSLGELANHDCLVIKERDRPFGIWHLNGSQGAETVKVTGSLSTNHGEIARQWCLDGRGVLLRSLWDVRTDLAEGRLIQVLPEYRQDADIWAVHTSPLMSSAKVRVTVEFLREYFALHPSPGIR</sequence>
<evidence type="ECO:0000256" key="2">
    <source>
        <dbReference type="ARBA" id="ARBA00023015"/>
    </source>
</evidence>
<dbReference type="SUPFAM" id="SSF53850">
    <property type="entry name" value="Periplasmic binding protein-like II"/>
    <property type="match status" value="1"/>
</dbReference>
<keyword evidence="3" id="KW-0238">DNA-binding</keyword>
<gene>
    <name evidence="6" type="ORF">ALO43_05086</name>
</gene>
<reference evidence="6 7" key="1">
    <citation type="submission" date="2015-09" db="EMBL/GenBank/DDBJ databases">
        <title>Genome announcement of multiple Pseudomonas syringae strains.</title>
        <authorList>
            <person name="Thakur S."/>
            <person name="Wang P.W."/>
            <person name="Gong Y."/>
            <person name="Weir B.S."/>
            <person name="Guttman D.S."/>
        </authorList>
    </citation>
    <scope>NUCLEOTIDE SEQUENCE [LARGE SCALE GENOMIC DNA]</scope>
    <source>
        <strain evidence="6 7">ICMP9151</strain>
    </source>
</reference>
<protein>
    <submittedName>
        <fullName evidence="6">LysR family transcriptional regulator</fullName>
    </submittedName>
</protein>
<dbReference type="PANTHER" id="PTHR30537">
    <property type="entry name" value="HTH-TYPE TRANSCRIPTIONAL REGULATOR"/>
    <property type="match status" value="1"/>
</dbReference>
<dbReference type="FunFam" id="3.40.190.290:FF:000001">
    <property type="entry name" value="Transcriptional regulator, LysR family"/>
    <property type="match status" value="1"/>
</dbReference>
<dbReference type="PROSITE" id="PS50931">
    <property type="entry name" value="HTH_LYSR"/>
    <property type="match status" value="1"/>
</dbReference>
<organism evidence="6 7">
    <name type="scientific">Pseudomonas tremae</name>
    <dbReference type="NCBI Taxonomy" id="200454"/>
    <lineage>
        <taxon>Bacteria</taxon>
        <taxon>Pseudomonadati</taxon>
        <taxon>Pseudomonadota</taxon>
        <taxon>Gammaproteobacteria</taxon>
        <taxon>Pseudomonadales</taxon>
        <taxon>Pseudomonadaceae</taxon>
        <taxon>Pseudomonas</taxon>
    </lineage>
</organism>
<feature type="domain" description="HTH lysR-type" evidence="5">
    <location>
        <begin position="10"/>
        <end position="67"/>
    </location>
</feature>
<proteinExistence type="inferred from homology"/>
<dbReference type="GO" id="GO:0006351">
    <property type="term" value="P:DNA-templated transcription"/>
    <property type="evidence" value="ECO:0007669"/>
    <property type="project" value="TreeGrafter"/>
</dbReference>
<dbReference type="Pfam" id="PF00126">
    <property type="entry name" value="HTH_1"/>
    <property type="match status" value="1"/>
</dbReference>
<evidence type="ECO:0000256" key="3">
    <source>
        <dbReference type="ARBA" id="ARBA00023125"/>
    </source>
</evidence>
<dbReference type="GO" id="GO:0003700">
    <property type="term" value="F:DNA-binding transcription factor activity"/>
    <property type="evidence" value="ECO:0007669"/>
    <property type="project" value="InterPro"/>
</dbReference>
<evidence type="ECO:0000256" key="4">
    <source>
        <dbReference type="ARBA" id="ARBA00023163"/>
    </source>
</evidence>
<evidence type="ECO:0000313" key="6">
    <source>
        <dbReference type="EMBL" id="KPZ06519.1"/>
    </source>
</evidence>
<dbReference type="InterPro" id="IPR036388">
    <property type="entry name" value="WH-like_DNA-bd_sf"/>
</dbReference>
<keyword evidence="2" id="KW-0805">Transcription regulation</keyword>
<dbReference type="InterPro" id="IPR005119">
    <property type="entry name" value="LysR_subst-bd"/>
</dbReference>
<comment type="similarity">
    <text evidence="1">Belongs to the LysR transcriptional regulatory family.</text>
</comment>
<dbReference type="PANTHER" id="PTHR30537:SF5">
    <property type="entry name" value="HTH-TYPE TRANSCRIPTIONAL ACTIVATOR TTDR-RELATED"/>
    <property type="match status" value="1"/>
</dbReference>
<keyword evidence="4" id="KW-0804">Transcription</keyword>
<dbReference type="FunFam" id="1.10.10.10:FF:000001">
    <property type="entry name" value="LysR family transcriptional regulator"/>
    <property type="match status" value="1"/>
</dbReference>
<dbReference type="InterPro" id="IPR000847">
    <property type="entry name" value="LysR_HTH_N"/>
</dbReference>
<dbReference type="Gene3D" id="3.40.190.290">
    <property type="match status" value="1"/>
</dbReference>
<evidence type="ECO:0000313" key="7">
    <source>
        <dbReference type="Proteomes" id="UP000050523"/>
    </source>
</evidence>
<dbReference type="InterPro" id="IPR036390">
    <property type="entry name" value="WH_DNA-bd_sf"/>
</dbReference>
<evidence type="ECO:0000256" key="1">
    <source>
        <dbReference type="ARBA" id="ARBA00009437"/>
    </source>
</evidence>
<comment type="caution">
    <text evidence="6">The sequence shown here is derived from an EMBL/GenBank/DDBJ whole genome shotgun (WGS) entry which is preliminary data.</text>
</comment>
<evidence type="ECO:0000259" key="5">
    <source>
        <dbReference type="PROSITE" id="PS50931"/>
    </source>
</evidence>